<organism evidence="8 9">
    <name type="scientific">Ascobolus immersus RN42</name>
    <dbReference type="NCBI Taxonomy" id="1160509"/>
    <lineage>
        <taxon>Eukaryota</taxon>
        <taxon>Fungi</taxon>
        <taxon>Dikarya</taxon>
        <taxon>Ascomycota</taxon>
        <taxon>Pezizomycotina</taxon>
        <taxon>Pezizomycetes</taxon>
        <taxon>Pezizales</taxon>
        <taxon>Ascobolaceae</taxon>
        <taxon>Ascobolus</taxon>
    </lineage>
</organism>
<feature type="compositionally biased region" description="Basic and acidic residues" evidence="7">
    <location>
        <begin position="45"/>
        <end position="55"/>
    </location>
</feature>
<keyword evidence="2 6" id="KW-0853">WD repeat</keyword>
<evidence type="ECO:0000313" key="8">
    <source>
        <dbReference type="EMBL" id="RPA79163.1"/>
    </source>
</evidence>
<keyword evidence="3" id="KW-0677">Repeat</keyword>
<evidence type="ECO:0000256" key="2">
    <source>
        <dbReference type="ARBA" id="ARBA00022574"/>
    </source>
</evidence>
<evidence type="ECO:0000256" key="1">
    <source>
        <dbReference type="ARBA" id="ARBA00004906"/>
    </source>
</evidence>
<dbReference type="EMBL" id="ML119702">
    <property type="protein sequence ID" value="RPA79163.1"/>
    <property type="molecule type" value="Genomic_DNA"/>
</dbReference>
<evidence type="ECO:0000313" key="9">
    <source>
        <dbReference type="Proteomes" id="UP000275078"/>
    </source>
</evidence>
<feature type="region of interest" description="Disordered" evidence="7">
    <location>
        <begin position="503"/>
        <end position="549"/>
    </location>
</feature>
<evidence type="ECO:0000256" key="4">
    <source>
        <dbReference type="ARBA" id="ARBA00022786"/>
    </source>
</evidence>
<dbReference type="AlphaFoldDB" id="A0A3N4HZ65"/>
<dbReference type="InterPro" id="IPR051865">
    <property type="entry name" value="WD-repeat_CDT2_adapter"/>
</dbReference>
<evidence type="ECO:0000256" key="7">
    <source>
        <dbReference type="SAM" id="MobiDB-lite"/>
    </source>
</evidence>
<dbReference type="PANTHER" id="PTHR22852:SF0">
    <property type="entry name" value="DENTICLELESS PROTEIN HOMOLOG"/>
    <property type="match status" value="1"/>
</dbReference>
<feature type="repeat" description="WD" evidence="6">
    <location>
        <begin position="282"/>
        <end position="317"/>
    </location>
</feature>
<dbReference type="Pfam" id="PF00400">
    <property type="entry name" value="WD40"/>
    <property type="match status" value="2"/>
</dbReference>
<dbReference type="GO" id="GO:0005634">
    <property type="term" value="C:nucleus"/>
    <property type="evidence" value="ECO:0007669"/>
    <property type="project" value="TreeGrafter"/>
</dbReference>
<dbReference type="PROSITE" id="PS50082">
    <property type="entry name" value="WD_REPEATS_2"/>
    <property type="match status" value="2"/>
</dbReference>
<proteinExistence type="inferred from homology"/>
<accession>A0A3N4HZ65</accession>
<feature type="compositionally biased region" description="Pro residues" evidence="7">
    <location>
        <begin position="513"/>
        <end position="522"/>
    </location>
</feature>
<feature type="repeat" description="WD" evidence="6">
    <location>
        <begin position="240"/>
        <end position="281"/>
    </location>
</feature>
<dbReference type="InterPro" id="IPR019775">
    <property type="entry name" value="WD40_repeat_CS"/>
</dbReference>
<feature type="compositionally biased region" description="Low complexity" evidence="7">
    <location>
        <begin position="523"/>
        <end position="546"/>
    </location>
</feature>
<dbReference type="InterPro" id="IPR015943">
    <property type="entry name" value="WD40/YVTN_repeat-like_dom_sf"/>
</dbReference>
<name>A0A3N4HZ65_ASCIM</name>
<feature type="compositionally biased region" description="Polar residues" evidence="7">
    <location>
        <begin position="1"/>
        <end position="11"/>
    </location>
</feature>
<keyword evidence="4" id="KW-0833">Ubl conjugation pathway</keyword>
<protein>
    <submittedName>
        <fullName evidence="8">WD40 repeat-like protein</fullName>
    </submittedName>
</protein>
<comment type="pathway">
    <text evidence="1">Protein modification; protein ubiquitination.</text>
</comment>
<comment type="similarity">
    <text evidence="5">Belongs to the WD repeat cdt2 family.</text>
</comment>
<reference evidence="8 9" key="1">
    <citation type="journal article" date="2018" name="Nat. Ecol. Evol.">
        <title>Pezizomycetes genomes reveal the molecular basis of ectomycorrhizal truffle lifestyle.</title>
        <authorList>
            <person name="Murat C."/>
            <person name="Payen T."/>
            <person name="Noel B."/>
            <person name="Kuo A."/>
            <person name="Morin E."/>
            <person name="Chen J."/>
            <person name="Kohler A."/>
            <person name="Krizsan K."/>
            <person name="Balestrini R."/>
            <person name="Da Silva C."/>
            <person name="Montanini B."/>
            <person name="Hainaut M."/>
            <person name="Levati E."/>
            <person name="Barry K.W."/>
            <person name="Belfiori B."/>
            <person name="Cichocki N."/>
            <person name="Clum A."/>
            <person name="Dockter R.B."/>
            <person name="Fauchery L."/>
            <person name="Guy J."/>
            <person name="Iotti M."/>
            <person name="Le Tacon F."/>
            <person name="Lindquist E.A."/>
            <person name="Lipzen A."/>
            <person name="Malagnac F."/>
            <person name="Mello A."/>
            <person name="Molinier V."/>
            <person name="Miyauchi S."/>
            <person name="Poulain J."/>
            <person name="Riccioni C."/>
            <person name="Rubini A."/>
            <person name="Sitrit Y."/>
            <person name="Splivallo R."/>
            <person name="Traeger S."/>
            <person name="Wang M."/>
            <person name="Zifcakova L."/>
            <person name="Wipf D."/>
            <person name="Zambonelli A."/>
            <person name="Paolocci F."/>
            <person name="Nowrousian M."/>
            <person name="Ottonello S."/>
            <person name="Baldrian P."/>
            <person name="Spatafora J.W."/>
            <person name="Henrissat B."/>
            <person name="Nagy L.G."/>
            <person name="Aury J.M."/>
            <person name="Wincker P."/>
            <person name="Grigoriev I.V."/>
            <person name="Bonfante P."/>
            <person name="Martin F.M."/>
        </authorList>
    </citation>
    <scope>NUCLEOTIDE SEQUENCE [LARGE SCALE GENOMIC DNA]</scope>
    <source>
        <strain evidence="8 9">RN42</strain>
    </source>
</reference>
<gene>
    <name evidence="8" type="ORF">BJ508DRAFT_416104</name>
</gene>
<dbReference type="OrthoDB" id="2096344at2759"/>
<feature type="region of interest" description="Disordered" evidence="7">
    <location>
        <begin position="1"/>
        <end position="70"/>
    </location>
</feature>
<dbReference type="PROSITE" id="PS50294">
    <property type="entry name" value="WD_REPEATS_REGION"/>
    <property type="match status" value="1"/>
</dbReference>
<sequence length="630" mass="69280">MSNPADSTPRSGSKRTHGPIHSYFSPRRPMADITGMNDHCQSAVTDDHTTEERATKRIKLSGSGTLTRTKPAACTKEAPIFKKSRSNLAAAAPATCTKVAATTPPPEPVPEATAERRKSALEDIAVTEEDNEDVTPRIVQRLKPCTNTRLFMRESGVSFQTRRGNAYYHTMDWRDEVSHFYSRPVDKYKVTANNQTTLPFTTKALNKCSLVAIGDESGMVRLLESSKDVDPGFGKDWYTIQCHDNAVFDLSWSKDDLQFATASGDHTVRLFDVQKKALIGVFHDHRSSIKQVNHHPTNPFLLSSCSRDGDIHIWDTRVKATGTTDDGLASIKPVNSIIDAHTATSRRGKFSEVSVTAAIWLPAGNDTIVSACEANASIKFWDLRSTSSSRRTRAKQTPRCLAQSSLPQHHTLSSQRPYGINSLTLSLDGARLYALCRDSIIYTYATSHIEYGPIHAYHHPRLLASTFFVKTALSRDGKILAAGSSDGTPILFPTDESYLNKRQYPERASQKQAPPPATPAPSSPQLDTPPSSQQQTCSSQPPSSSQKLTPAQLASKYLPMGPGMPLVGGFEIEVTDLDWTMDGDLVAISDDRTARCFRGDGNGEEVEELLSAETSAERWEWGYACEEEVV</sequence>
<dbReference type="InterPro" id="IPR036322">
    <property type="entry name" value="WD40_repeat_dom_sf"/>
</dbReference>
<dbReference type="PROSITE" id="PS00678">
    <property type="entry name" value="WD_REPEATS_1"/>
    <property type="match status" value="1"/>
</dbReference>
<evidence type="ECO:0000256" key="5">
    <source>
        <dbReference type="ARBA" id="ARBA00038344"/>
    </source>
</evidence>
<evidence type="ECO:0000256" key="6">
    <source>
        <dbReference type="PROSITE-ProRule" id="PRU00221"/>
    </source>
</evidence>
<dbReference type="InterPro" id="IPR001680">
    <property type="entry name" value="WD40_rpt"/>
</dbReference>
<dbReference type="STRING" id="1160509.A0A3N4HZ65"/>
<dbReference type="GO" id="GO:0030674">
    <property type="term" value="F:protein-macromolecule adaptor activity"/>
    <property type="evidence" value="ECO:0007669"/>
    <property type="project" value="TreeGrafter"/>
</dbReference>
<dbReference type="SUPFAM" id="SSF50978">
    <property type="entry name" value="WD40 repeat-like"/>
    <property type="match status" value="1"/>
</dbReference>
<dbReference type="Proteomes" id="UP000275078">
    <property type="component" value="Unassembled WGS sequence"/>
</dbReference>
<dbReference type="GO" id="GO:0043161">
    <property type="term" value="P:proteasome-mediated ubiquitin-dependent protein catabolic process"/>
    <property type="evidence" value="ECO:0007669"/>
    <property type="project" value="TreeGrafter"/>
</dbReference>
<dbReference type="PANTHER" id="PTHR22852">
    <property type="entry name" value="LETHAL 2 DENTICLELESS PROTEIN RETINOIC ACID-REGULATED NUCLEAR MATRIX-ASSOCIATED PROTEIN"/>
    <property type="match status" value="1"/>
</dbReference>
<keyword evidence="9" id="KW-1185">Reference proteome</keyword>
<dbReference type="SMART" id="SM00320">
    <property type="entry name" value="WD40"/>
    <property type="match status" value="6"/>
</dbReference>
<dbReference type="Gene3D" id="2.130.10.10">
    <property type="entry name" value="YVTN repeat-like/Quinoprotein amine dehydrogenase"/>
    <property type="match status" value="2"/>
</dbReference>
<evidence type="ECO:0000256" key="3">
    <source>
        <dbReference type="ARBA" id="ARBA00022737"/>
    </source>
</evidence>